<evidence type="ECO:0000256" key="2">
    <source>
        <dbReference type="ARBA" id="ARBA00022723"/>
    </source>
</evidence>
<keyword evidence="9" id="KW-1185">Reference proteome</keyword>
<evidence type="ECO:0000256" key="4">
    <source>
        <dbReference type="ARBA" id="ARBA00023008"/>
    </source>
</evidence>
<evidence type="ECO:0000256" key="6">
    <source>
        <dbReference type="SAM" id="Phobius"/>
    </source>
</evidence>
<dbReference type="PANTHER" id="PTHR34820">
    <property type="entry name" value="INNER MEMBRANE PROTEIN YEBZ"/>
    <property type="match status" value="1"/>
</dbReference>
<comment type="subcellular location">
    <subcellularLocation>
        <location evidence="1">Cell envelope</location>
    </subcellularLocation>
</comment>
<dbReference type="PATRIC" id="fig|649747.3.peg.2181"/>
<keyword evidence="3" id="KW-0732">Signal</keyword>
<protein>
    <submittedName>
        <fullName evidence="8">Copper resistance protein CopC</fullName>
    </submittedName>
</protein>
<evidence type="ECO:0000313" key="9">
    <source>
        <dbReference type="Proteomes" id="UP000016511"/>
    </source>
</evidence>
<feature type="transmembrane region" description="Helical" evidence="6">
    <location>
        <begin position="176"/>
        <end position="195"/>
    </location>
</feature>
<evidence type="ECO:0000259" key="7">
    <source>
        <dbReference type="Pfam" id="PF04234"/>
    </source>
</evidence>
<keyword evidence="6" id="KW-0812">Transmembrane</keyword>
<dbReference type="InterPro" id="IPR014756">
    <property type="entry name" value="Ig_E-set"/>
</dbReference>
<dbReference type="GO" id="GO:0005886">
    <property type="term" value="C:plasma membrane"/>
    <property type="evidence" value="ECO:0007669"/>
    <property type="project" value="TreeGrafter"/>
</dbReference>
<proteinExistence type="predicted"/>
<evidence type="ECO:0000256" key="3">
    <source>
        <dbReference type="ARBA" id="ARBA00022729"/>
    </source>
</evidence>
<dbReference type="InterPro" id="IPR007348">
    <property type="entry name" value="CopC_dom"/>
</dbReference>
<feature type="compositionally biased region" description="Polar residues" evidence="5">
    <location>
        <begin position="153"/>
        <end position="169"/>
    </location>
</feature>
<dbReference type="PANTHER" id="PTHR34820:SF4">
    <property type="entry name" value="INNER MEMBRANE PROTEIN YEBZ"/>
    <property type="match status" value="1"/>
</dbReference>
<keyword evidence="6" id="KW-1133">Transmembrane helix</keyword>
<dbReference type="InterPro" id="IPR014755">
    <property type="entry name" value="Cu-Rt/internalin_Ig-like"/>
</dbReference>
<feature type="region of interest" description="Disordered" evidence="5">
    <location>
        <begin position="137"/>
        <end position="169"/>
    </location>
</feature>
<reference evidence="8 9" key="1">
    <citation type="submission" date="2013-08" db="EMBL/GenBank/DDBJ databases">
        <authorList>
            <person name="Weinstock G."/>
            <person name="Sodergren E."/>
            <person name="Wylie T."/>
            <person name="Fulton L."/>
            <person name="Fulton R."/>
            <person name="Fronick C."/>
            <person name="O'Laughlin M."/>
            <person name="Godfrey J."/>
            <person name="Miner T."/>
            <person name="Herter B."/>
            <person name="Appelbaum E."/>
            <person name="Cordes M."/>
            <person name="Lek S."/>
            <person name="Wollam A."/>
            <person name="Pepin K.H."/>
            <person name="Palsikar V.B."/>
            <person name="Mitreva M."/>
            <person name="Wilson R.K."/>
        </authorList>
    </citation>
    <scope>NUCLEOTIDE SEQUENCE [LARGE SCALE GENOMIC DNA]</scope>
    <source>
        <strain evidence="8 9">ATCC 12856</strain>
    </source>
</reference>
<dbReference type="GO" id="GO:0042597">
    <property type="term" value="C:periplasmic space"/>
    <property type="evidence" value="ECO:0007669"/>
    <property type="project" value="InterPro"/>
</dbReference>
<organism evidence="8 9">
    <name type="scientific">Aneurinibacillus aneurinilyticus ATCC 12856</name>
    <dbReference type="NCBI Taxonomy" id="649747"/>
    <lineage>
        <taxon>Bacteria</taxon>
        <taxon>Bacillati</taxon>
        <taxon>Bacillota</taxon>
        <taxon>Bacilli</taxon>
        <taxon>Bacillales</taxon>
        <taxon>Paenibacillaceae</taxon>
        <taxon>Aneurinibacillus group</taxon>
        <taxon>Aneurinibacillus</taxon>
    </lineage>
</organism>
<keyword evidence="4" id="KW-0186">Copper</keyword>
<accession>U1YFH6</accession>
<evidence type="ECO:0000256" key="1">
    <source>
        <dbReference type="ARBA" id="ARBA00004196"/>
    </source>
</evidence>
<dbReference type="eggNOG" id="COG2372">
    <property type="taxonomic scope" value="Bacteria"/>
</dbReference>
<evidence type="ECO:0000313" key="8">
    <source>
        <dbReference type="EMBL" id="ERI09561.1"/>
    </source>
</evidence>
<dbReference type="SUPFAM" id="SSF81296">
    <property type="entry name" value="E set domains"/>
    <property type="match status" value="1"/>
</dbReference>
<dbReference type="AlphaFoldDB" id="U1YFH6"/>
<evidence type="ECO:0000256" key="5">
    <source>
        <dbReference type="SAM" id="MobiDB-lite"/>
    </source>
</evidence>
<feature type="domain" description="CopC" evidence="7">
    <location>
        <begin position="41"/>
        <end position="133"/>
    </location>
</feature>
<dbReference type="InterPro" id="IPR032694">
    <property type="entry name" value="CopC/D"/>
</dbReference>
<dbReference type="GO" id="GO:0006825">
    <property type="term" value="P:copper ion transport"/>
    <property type="evidence" value="ECO:0007669"/>
    <property type="project" value="InterPro"/>
</dbReference>
<dbReference type="EMBL" id="AWSJ01000147">
    <property type="protein sequence ID" value="ERI09561.1"/>
    <property type="molecule type" value="Genomic_DNA"/>
</dbReference>
<dbReference type="Gene3D" id="2.60.40.1220">
    <property type="match status" value="1"/>
</dbReference>
<dbReference type="HOGENOM" id="CLU_087859_0_2_9"/>
<keyword evidence="2" id="KW-0479">Metal-binding</keyword>
<sequence>MRMYNHQNTSDYRRKEAITMKKIVIFLIAALMMMTTQVSAHSRLVDSSPKSGEIITKPVQEIAITFSANIEKVGKIEIKDEQGTNIPVSKVDAGGTTLKAILDKPLPNGAYTVNWMNIGEDGHSLRGDFSFQVNAPKEEPKAENPGQPKAGEQSATQPTDSQATSPAADGQSNTPLFIGIIIAVILLAVIVTFIIRKKR</sequence>
<gene>
    <name evidence="8" type="ORF">HMPREF0083_02402</name>
</gene>
<dbReference type="Pfam" id="PF04234">
    <property type="entry name" value="CopC"/>
    <property type="match status" value="1"/>
</dbReference>
<dbReference type="Proteomes" id="UP000016511">
    <property type="component" value="Unassembled WGS sequence"/>
</dbReference>
<keyword evidence="6" id="KW-0472">Membrane</keyword>
<dbReference type="GO" id="GO:0030313">
    <property type="term" value="C:cell envelope"/>
    <property type="evidence" value="ECO:0007669"/>
    <property type="project" value="UniProtKB-SubCell"/>
</dbReference>
<comment type="caution">
    <text evidence="8">The sequence shown here is derived from an EMBL/GenBank/DDBJ whole genome shotgun (WGS) entry which is preliminary data.</text>
</comment>
<dbReference type="STRING" id="649747.HMPREF0083_02402"/>
<name>U1YFH6_ANEAE</name>
<dbReference type="GO" id="GO:0046688">
    <property type="term" value="P:response to copper ion"/>
    <property type="evidence" value="ECO:0007669"/>
    <property type="project" value="InterPro"/>
</dbReference>
<dbReference type="GO" id="GO:0005507">
    <property type="term" value="F:copper ion binding"/>
    <property type="evidence" value="ECO:0007669"/>
    <property type="project" value="InterPro"/>
</dbReference>